<feature type="transmembrane region" description="Helical" evidence="2">
    <location>
        <begin position="160"/>
        <end position="179"/>
    </location>
</feature>
<evidence type="ECO:0000256" key="2">
    <source>
        <dbReference type="SAM" id="Phobius"/>
    </source>
</evidence>
<sequence>MQGERAGQPSVFQVQVDKIHSLPFLAVVETVFIYLPILFHTVYGIWVTVTGRPNVQDYPYGKNWFYTLQRASAIILVFFMLFHVLGMKGVFGGDIGRALTFVPRDHATQSTYNHFQAAWWVGYVVYPIGILASCYHLANGFWTAGITWGLTISSHAQKRWGLACTGLFVLTLVCGLLALGATLRGQVAPVPAEDVPATRGLGAGEKGQPSTAPNQSGSQAR</sequence>
<keyword evidence="2" id="KW-1133">Transmembrane helix</keyword>
<keyword evidence="2" id="KW-0812">Transmembrane</keyword>
<accession>A0A6J4PF22</accession>
<dbReference type="Gene3D" id="1.20.1300.10">
    <property type="entry name" value="Fumarate reductase/succinate dehydrogenase, transmembrane subunit"/>
    <property type="match status" value="1"/>
</dbReference>
<feature type="transmembrane region" description="Helical" evidence="2">
    <location>
        <begin position="21"/>
        <end position="46"/>
    </location>
</feature>
<organism evidence="3">
    <name type="scientific">uncultured Phycisphaerae bacterium</name>
    <dbReference type="NCBI Taxonomy" id="904963"/>
    <lineage>
        <taxon>Bacteria</taxon>
        <taxon>Pseudomonadati</taxon>
        <taxon>Planctomycetota</taxon>
        <taxon>Phycisphaerae</taxon>
        <taxon>environmental samples</taxon>
    </lineage>
</organism>
<dbReference type="GO" id="GO:0016020">
    <property type="term" value="C:membrane"/>
    <property type="evidence" value="ECO:0007669"/>
    <property type="project" value="InterPro"/>
</dbReference>
<dbReference type="SUPFAM" id="SSF81343">
    <property type="entry name" value="Fumarate reductase respiratory complex transmembrane subunits"/>
    <property type="match status" value="1"/>
</dbReference>
<evidence type="ECO:0000313" key="3">
    <source>
        <dbReference type="EMBL" id="CAA9414123.1"/>
    </source>
</evidence>
<reference evidence="3" key="1">
    <citation type="submission" date="2020-02" db="EMBL/GenBank/DDBJ databases">
        <authorList>
            <person name="Meier V. D."/>
        </authorList>
    </citation>
    <scope>NUCLEOTIDE SEQUENCE</scope>
    <source>
        <strain evidence="3">AVDCRST_MAG64</strain>
    </source>
</reference>
<dbReference type="AlphaFoldDB" id="A0A6J4PF22"/>
<gene>
    <name evidence="3" type="ORF">AVDCRST_MAG64-2492</name>
</gene>
<keyword evidence="2" id="KW-0472">Membrane</keyword>
<dbReference type="InterPro" id="IPR034804">
    <property type="entry name" value="SQR/QFR_C/D"/>
</dbReference>
<evidence type="ECO:0000256" key="1">
    <source>
        <dbReference type="SAM" id="MobiDB-lite"/>
    </source>
</evidence>
<feature type="transmembrane region" description="Helical" evidence="2">
    <location>
        <begin position="117"/>
        <end position="138"/>
    </location>
</feature>
<protein>
    <submittedName>
        <fullName evidence="3">Succinate dehydrogenase cytochrome b558 subunit</fullName>
    </submittedName>
</protein>
<feature type="transmembrane region" description="Helical" evidence="2">
    <location>
        <begin position="66"/>
        <end position="85"/>
    </location>
</feature>
<feature type="region of interest" description="Disordered" evidence="1">
    <location>
        <begin position="194"/>
        <end position="221"/>
    </location>
</feature>
<proteinExistence type="predicted"/>
<dbReference type="EMBL" id="CADCUQ010000555">
    <property type="protein sequence ID" value="CAA9414123.1"/>
    <property type="molecule type" value="Genomic_DNA"/>
</dbReference>
<feature type="compositionally biased region" description="Polar residues" evidence="1">
    <location>
        <begin position="208"/>
        <end position="221"/>
    </location>
</feature>
<name>A0A6J4PF22_9BACT</name>